<accession>A0A810L0E7</accession>
<dbReference type="OrthoDB" id="9807580at2"/>
<dbReference type="KEGG" id="aser:Asera_27750"/>
<dbReference type="InterPro" id="IPR008949">
    <property type="entry name" value="Isoprenoid_synthase_dom_sf"/>
</dbReference>
<name>A0A810L0E7_9ACTN</name>
<dbReference type="GO" id="GO:0051996">
    <property type="term" value="F:squalene synthase [NAD(P)H] activity"/>
    <property type="evidence" value="ECO:0007669"/>
    <property type="project" value="InterPro"/>
</dbReference>
<comment type="pathway">
    <text evidence="1">Carotenoid biosynthesis; phytoene biosynthesis.</text>
</comment>
<dbReference type="InterPro" id="IPR044843">
    <property type="entry name" value="Trans_IPPS_bact-type"/>
</dbReference>
<protein>
    <submittedName>
        <fullName evidence="3">Phytoene synthase</fullName>
    </submittedName>
</protein>
<dbReference type="InterPro" id="IPR002060">
    <property type="entry name" value="Squ/phyt_synthse"/>
</dbReference>
<dbReference type="PROSITE" id="PS01045">
    <property type="entry name" value="SQUALEN_PHYTOEN_SYN_2"/>
    <property type="match status" value="1"/>
</dbReference>
<gene>
    <name evidence="3" type="primary">crtB</name>
    <name evidence="3" type="ORF">Asera_27750</name>
</gene>
<dbReference type="Pfam" id="PF00494">
    <property type="entry name" value="SQS_PSY"/>
    <property type="match status" value="1"/>
</dbReference>
<dbReference type="SFLD" id="SFLDG01018">
    <property type="entry name" value="Squalene/Phytoene_Synthase_Lik"/>
    <property type="match status" value="1"/>
</dbReference>
<dbReference type="PROSITE" id="PS01044">
    <property type="entry name" value="SQUALEN_PHYTOEN_SYN_1"/>
    <property type="match status" value="1"/>
</dbReference>
<dbReference type="Gene3D" id="1.10.600.10">
    <property type="entry name" value="Farnesyl Diphosphate Synthase"/>
    <property type="match status" value="1"/>
</dbReference>
<dbReference type="SFLD" id="SFLDS00005">
    <property type="entry name" value="Isoprenoid_Synthase_Type_I"/>
    <property type="match status" value="1"/>
</dbReference>
<evidence type="ECO:0000256" key="1">
    <source>
        <dbReference type="ARBA" id="ARBA00004684"/>
    </source>
</evidence>
<dbReference type="GO" id="GO:0004311">
    <property type="term" value="F:geranylgeranyl diphosphate synthase activity"/>
    <property type="evidence" value="ECO:0007669"/>
    <property type="project" value="InterPro"/>
</dbReference>
<dbReference type="CDD" id="cd00683">
    <property type="entry name" value="Trans_IPPS_HH"/>
    <property type="match status" value="1"/>
</dbReference>
<dbReference type="UniPathway" id="UPA00799"/>
<dbReference type="GO" id="GO:0016117">
    <property type="term" value="P:carotenoid biosynthetic process"/>
    <property type="evidence" value="ECO:0007669"/>
    <property type="project" value="UniProtKB-ARBA"/>
</dbReference>
<dbReference type="RefSeq" id="WP_035298669.1">
    <property type="nucleotide sequence ID" value="NZ_AP023354.1"/>
</dbReference>
<sequence>MSLLASYENCRALHRRYGRSYYLATRLLPAWKRRHVHALYGFTRYTDDIVDQLDTGGDGEARHRARRLDAWSARFRAGLEGEEVGADPILPAVLHTIAVFDLPRVDFDAFLTSMRMDLTERQYRDYPALLTYMEGSAAAIGTMMLPILLADDRPSRPAAERLAAAREPARQLGMGFQLTNFIRDVAEDLQRDRVYLPQEDLDQFGVSRTDLAAASANAAVRELVAFEIDRARQHYRAAEPGIEMLPPVSRRCIRLASTVYGAIMVEIERNGYDVLSRRAVVPRRRRLAAVMQQLVHSA</sequence>
<dbReference type="AlphaFoldDB" id="A0A810L0E7"/>
<dbReference type="Proteomes" id="UP000680750">
    <property type="component" value="Chromosome"/>
</dbReference>
<proteinExistence type="predicted"/>
<organism evidence="3 4">
    <name type="scientific">Actinocatenispora sera</name>
    <dbReference type="NCBI Taxonomy" id="390989"/>
    <lineage>
        <taxon>Bacteria</taxon>
        <taxon>Bacillati</taxon>
        <taxon>Actinomycetota</taxon>
        <taxon>Actinomycetes</taxon>
        <taxon>Micromonosporales</taxon>
        <taxon>Micromonosporaceae</taxon>
        <taxon>Actinocatenispora</taxon>
    </lineage>
</organism>
<dbReference type="SFLD" id="SFLDG01212">
    <property type="entry name" value="Phytoene_synthase_like"/>
    <property type="match status" value="1"/>
</dbReference>
<keyword evidence="2" id="KW-0808">Transferase</keyword>
<evidence type="ECO:0000313" key="4">
    <source>
        <dbReference type="Proteomes" id="UP000680750"/>
    </source>
</evidence>
<dbReference type="PANTHER" id="PTHR31480">
    <property type="entry name" value="BIFUNCTIONAL LYCOPENE CYCLASE/PHYTOENE SYNTHASE"/>
    <property type="match status" value="1"/>
</dbReference>
<dbReference type="InterPro" id="IPR033904">
    <property type="entry name" value="Trans_IPPS_HH"/>
</dbReference>
<reference evidence="3" key="1">
    <citation type="submission" date="2020-08" db="EMBL/GenBank/DDBJ databases">
        <title>Whole genome shotgun sequence of Actinocatenispora sera NBRC 101916.</title>
        <authorList>
            <person name="Komaki H."/>
            <person name="Tamura T."/>
        </authorList>
    </citation>
    <scope>NUCLEOTIDE SEQUENCE</scope>
    <source>
        <strain evidence="3">NBRC 101916</strain>
    </source>
</reference>
<dbReference type="InterPro" id="IPR019845">
    <property type="entry name" value="Squalene/phytoene_synthase_CS"/>
</dbReference>
<dbReference type="SUPFAM" id="SSF48576">
    <property type="entry name" value="Terpenoid synthases"/>
    <property type="match status" value="1"/>
</dbReference>
<evidence type="ECO:0000313" key="3">
    <source>
        <dbReference type="EMBL" id="BCJ28667.1"/>
    </source>
</evidence>
<keyword evidence="4" id="KW-1185">Reference proteome</keyword>
<evidence type="ECO:0000256" key="2">
    <source>
        <dbReference type="ARBA" id="ARBA00022679"/>
    </source>
</evidence>
<dbReference type="EMBL" id="AP023354">
    <property type="protein sequence ID" value="BCJ28667.1"/>
    <property type="molecule type" value="Genomic_DNA"/>
</dbReference>